<dbReference type="Proteomes" id="UP001499863">
    <property type="component" value="Unassembled WGS sequence"/>
</dbReference>
<dbReference type="PANTHER" id="PTHR33734">
    <property type="entry name" value="LYSM DOMAIN-CONTAINING GPI-ANCHORED PROTEIN 2"/>
    <property type="match status" value="1"/>
</dbReference>
<dbReference type="PANTHER" id="PTHR33734:SF22">
    <property type="entry name" value="MEMBRANE-BOUND LYTIC MUREIN TRANSGLYCOSYLASE D"/>
    <property type="match status" value="1"/>
</dbReference>
<evidence type="ECO:0000256" key="1">
    <source>
        <dbReference type="ARBA" id="ARBA00022801"/>
    </source>
</evidence>
<dbReference type="InterPro" id="IPR018392">
    <property type="entry name" value="LysM"/>
</dbReference>
<dbReference type="InterPro" id="IPR036779">
    <property type="entry name" value="LysM_dom_sf"/>
</dbReference>
<dbReference type="SUPFAM" id="SSF47090">
    <property type="entry name" value="PGBD-like"/>
    <property type="match status" value="1"/>
</dbReference>
<dbReference type="Pfam" id="PF05257">
    <property type="entry name" value="CHAP"/>
    <property type="match status" value="1"/>
</dbReference>
<dbReference type="PROSITE" id="PS51782">
    <property type="entry name" value="LYSM"/>
    <property type="match status" value="3"/>
</dbReference>
<feature type="compositionally biased region" description="Pro residues" evidence="2">
    <location>
        <begin position="462"/>
        <end position="481"/>
    </location>
</feature>
<comment type="caution">
    <text evidence="4">The sequence shown here is derived from an EMBL/GenBank/DDBJ whole genome shotgun (WGS) entry which is preliminary data.</text>
</comment>
<dbReference type="Pfam" id="PF01476">
    <property type="entry name" value="LysM"/>
    <property type="match status" value="3"/>
</dbReference>
<feature type="domain" description="LysM" evidence="3">
    <location>
        <begin position="257"/>
        <end position="302"/>
    </location>
</feature>
<feature type="region of interest" description="Disordered" evidence="2">
    <location>
        <begin position="458"/>
        <end position="507"/>
    </location>
</feature>
<evidence type="ECO:0000256" key="2">
    <source>
        <dbReference type="SAM" id="MobiDB-lite"/>
    </source>
</evidence>
<feature type="compositionally biased region" description="Pro residues" evidence="2">
    <location>
        <begin position="339"/>
        <end position="349"/>
    </location>
</feature>
<keyword evidence="1" id="KW-0378">Hydrolase</keyword>
<protein>
    <recommendedName>
        <fullName evidence="3">LysM domain-containing protein</fullName>
    </recommendedName>
</protein>
<dbReference type="EMBL" id="BAAAKJ010000257">
    <property type="protein sequence ID" value="GAA1403281.1"/>
    <property type="molecule type" value="Genomic_DNA"/>
</dbReference>
<feature type="domain" description="LysM" evidence="3">
    <location>
        <begin position="353"/>
        <end position="398"/>
    </location>
</feature>
<sequence>MITEALKWADQNYRGDLSPNGKYYDTPFGRWYGLNHEPYCDMFVSWCADKGSEAAAVGKFAYCPSHVQVFRNKGQWHGRDAAFKRGDVIFFTWDGGPTADHVGIVLEDSAPGRQVKTVEGNTARTSGAGQGSGGCVVRKTRPRSVVLGVGRPAYTTGSGTPAPPTGQAVTIDGQLYGPGARGEHITVMGRALVRAGCSRYTEGPGPVWGSADAESFRAWQLKLGDTADADGIPGPKQLARLLAEHGDAPALKPPATRTITVRRGMTLGGIAVAVGTTVAGLLSLNPQISDPDRITEGQQITVPAASTSPTAAPTADPATADPTLPPTPTPTPAETEQPAPSPDPLPTPAPGAATHNVVAGDTLSAIAARYGVGLDAVVNANPQLADPDRIEAGQVISLPTATAGAAAPPLHTVVPGDTLWDIAACYRVTLEALVAANTATVSNPDLIFPGQDIVIPDGSAPVPRPAPKAPAPAPTPQPAAPAPAETEPAPAPQVEQPPAAPNSGYSDDLAGWIEEARDVLRANGDLVPSAAAIEHRVMVESGGNPLAENHWDSNEALYGGTYGLLQTIRPTFDTYALPGHRDILNPVDSIIAGVRYANATYGSFESIAWNEGGY</sequence>
<feature type="region of interest" description="Disordered" evidence="2">
    <location>
        <begin position="303"/>
        <end position="355"/>
    </location>
</feature>
<dbReference type="InterPro" id="IPR047763">
    <property type="entry name" value="PG_bind_dom_phiBT1-type"/>
</dbReference>
<dbReference type="NCBIfam" id="NF038080">
    <property type="entry name" value="PG_bind_siph"/>
    <property type="match status" value="1"/>
</dbReference>
<gene>
    <name evidence="4" type="ORF">GCM10009639_47870</name>
</gene>
<reference evidence="4 5" key="1">
    <citation type="journal article" date="2019" name="Int. J. Syst. Evol. Microbiol.">
        <title>The Global Catalogue of Microorganisms (GCM) 10K type strain sequencing project: providing services to taxonomists for standard genome sequencing and annotation.</title>
        <authorList>
            <consortium name="The Broad Institute Genomics Platform"/>
            <consortium name="The Broad Institute Genome Sequencing Center for Infectious Disease"/>
            <person name="Wu L."/>
            <person name="Ma J."/>
        </authorList>
    </citation>
    <scope>NUCLEOTIDE SEQUENCE [LARGE SCALE GENOMIC DNA]</scope>
    <source>
        <strain evidence="4 5">JCM 12393</strain>
    </source>
</reference>
<dbReference type="InterPro" id="IPR008258">
    <property type="entry name" value="Transglycosylase_SLT_dom_1"/>
</dbReference>
<evidence type="ECO:0000313" key="5">
    <source>
        <dbReference type="Proteomes" id="UP001499863"/>
    </source>
</evidence>
<feature type="compositionally biased region" description="Low complexity" evidence="2">
    <location>
        <begin position="303"/>
        <end position="322"/>
    </location>
</feature>
<proteinExistence type="predicted"/>
<feature type="domain" description="LysM" evidence="3">
    <location>
        <begin position="409"/>
        <end position="455"/>
    </location>
</feature>
<dbReference type="SUPFAM" id="SSF54106">
    <property type="entry name" value="LysM domain"/>
    <property type="match status" value="3"/>
</dbReference>
<accession>A0ABN1YCH3</accession>
<dbReference type="SUPFAM" id="SSF53955">
    <property type="entry name" value="Lysozyme-like"/>
    <property type="match status" value="1"/>
</dbReference>
<dbReference type="CDD" id="cd00118">
    <property type="entry name" value="LysM"/>
    <property type="match status" value="3"/>
</dbReference>
<dbReference type="InterPro" id="IPR036365">
    <property type="entry name" value="PGBD-like_sf"/>
</dbReference>
<dbReference type="Gene3D" id="3.10.350.10">
    <property type="entry name" value="LysM domain"/>
    <property type="match status" value="3"/>
</dbReference>
<name>A0ABN1YCH3_9ACTN</name>
<dbReference type="InterPro" id="IPR023346">
    <property type="entry name" value="Lysozyme-like_dom_sf"/>
</dbReference>
<keyword evidence="5" id="KW-1185">Reference proteome</keyword>
<dbReference type="Gene3D" id="1.10.530.10">
    <property type="match status" value="1"/>
</dbReference>
<evidence type="ECO:0000259" key="3">
    <source>
        <dbReference type="PROSITE" id="PS51782"/>
    </source>
</evidence>
<dbReference type="InterPro" id="IPR007921">
    <property type="entry name" value="CHAP_dom"/>
</dbReference>
<evidence type="ECO:0000313" key="4">
    <source>
        <dbReference type="EMBL" id="GAA1403281.1"/>
    </source>
</evidence>
<dbReference type="RefSeq" id="WP_344339128.1">
    <property type="nucleotide sequence ID" value="NZ_BAAAKJ010000257.1"/>
</dbReference>
<organism evidence="4 5">
    <name type="scientific">Kitasatospora putterlickiae</name>
    <dbReference type="NCBI Taxonomy" id="221725"/>
    <lineage>
        <taxon>Bacteria</taxon>
        <taxon>Bacillati</taxon>
        <taxon>Actinomycetota</taxon>
        <taxon>Actinomycetes</taxon>
        <taxon>Kitasatosporales</taxon>
        <taxon>Streptomycetaceae</taxon>
        <taxon>Kitasatospora</taxon>
    </lineage>
</organism>
<feature type="compositionally biased region" description="Low complexity" evidence="2">
    <location>
        <begin position="482"/>
        <end position="497"/>
    </location>
</feature>
<dbReference type="SMART" id="SM00257">
    <property type="entry name" value="LysM"/>
    <property type="match status" value="3"/>
</dbReference>
<dbReference type="Pfam" id="PF01464">
    <property type="entry name" value="SLT"/>
    <property type="match status" value="1"/>
</dbReference>